<gene>
    <name evidence="2" type="ORF">PMAYCL1PPCAC_21312</name>
</gene>
<organism evidence="2 3">
    <name type="scientific">Pristionchus mayeri</name>
    <dbReference type="NCBI Taxonomy" id="1317129"/>
    <lineage>
        <taxon>Eukaryota</taxon>
        <taxon>Metazoa</taxon>
        <taxon>Ecdysozoa</taxon>
        <taxon>Nematoda</taxon>
        <taxon>Chromadorea</taxon>
        <taxon>Rhabditida</taxon>
        <taxon>Rhabditina</taxon>
        <taxon>Diplogasteromorpha</taxon>
        <taxon>Diplogasteroidea</taxon>
        <taxon>Neodiplogasteridae</taxon>
        <taxon>Pristionchus</taxon>
    </lineage>
</organism>
<feature type="transmembrane region" description="Helical" evidence="1">
    <location>
        <begin position="21"/>
        <end position="42"/>
    </location>
</feature>
<feature type="transmembrane region" description="Helical" evidence="1">
    <location>
        <begin position="62"/>
        <end position="84"/>
    </location>
</feature>
<comment type="caution">
    <text evidence="2">The sequence shown here is derived from an EMBL/GenBank/DDBJ whole genome shotgun (WGS) entry which is preliminary data.</text>
</comment>
<feature type="non-terminal residue" evidence="2">
    <location>
        <position position="1"/>
    </location>
</feature>
<accession>A0AAN5I3W0</accession>
<evidence type="ECO:0000313" key="2">
    <source>
        <dbReference type="EMBL" id="GMR51117.1"/>
    </source>
</evidence>
<evidence type="ECO:0000256" key="1">
    <source>
        <dbReference type="SAM" id="Phobius"/>
    </source>
</evidence>
<protein>
    <submittedName>
        <fullName evidence="2">Uncharacterized protein</fullName>
    </submittedName>
</protein>
<dbReference type="Proteomes" id="UP001328107">
    <property type="component" value="Unassembled WGS sequence"/>
</dbReference>
<dbReference type="EMBL" id="BTRK01000005">
    <property type="protein sequence ID" value="GMR51117.1"/>
    <property type="molecule type" value="Genomic_DNA"/>
</dbReference>
<reference evidence="3" key="1">
    <citation type="submission" date="2022-10" db="EMBL/GenBank/DDBJ databases">
        <title>Genome assembly of Pristionchus species.</title>
        <authorList>
            <person name="Yoshida K."/>
            <person name="Sommer R.J."/>
        </authorList>
    </citation>
    <scope>NUCLEOTIDE SEQUENCE [LARGE SCALE GENOMIC DNA]</scope>
    <source>
        <strain evidence="3">RS5460</strain>
    </source>
</reference>
<keyword evidence="1" id="KW-0812">Transmembrane</keyword>
<keyword evidence="3" id="KW-1185">Reference proteome</keyword>
<dbReference type="AlphaFoldDB" id="A0AAN5I3W0"/>
<sequence length="129" mass="14712">LISSALHKYNGMAWLRATCHVLSKLAFLISFIFSAIRAIRVFSADSFFDSSYGQENVQVFTLWSLFIVILIFWCTYAIAVISMLDEPTTPQSLLWRIFSNGAFEIFGEVRDNMRNGNNQPKICHTSMAM</sequence>
<proteinExistence type="predicted"/>
<keyword evidence="1" id="KW-0472">Membrane</keyword>
<keyword evidence="1" id="KW-1133">Transmembrane helix</keyword>
<name>A0AAN5I3W0_9BILA</name>
<evidence type="ECO:0000313" key="3">
    <source>
        <dbReference type="Proteomes" id="UP001328107"/>
    </source>
</evidence>